<dbReference type="Pfam" id="PF00046">
    <property type="entry name" value="Homeodomain"/>
    <property type="match status" value="1"/>
</dbReference>
<comment type="subcellular location">
    <subcellularLocation>
        <location evidence="1 6 7">Nucleus</location>
    </subcellularLocation>
</comment>
<dbReference type="PROSITE" id="PS00027">
    <property type="entry name" value="HOMEOBOX_1"/>
    <property type="match status" value="1"/>
</dbReference>
<dbReference type="Gene3D" id="1.10.10.60">
    <property type="entry name" value="Homeodomain-like"/>
    <property type="match status" value="1"/>
</dbReference>
<evidence type="ECO:0000256" key="5">
    <source>
        <dbReference type="ARBA" id="ARBA00023242"/>
    </source>
</evidence>
<evidence type="ECO:0000256" key="2">
    <source>
        <dbReference type="ARBA" id="ARBA00006317"/>
    </source>
</evidence>
<name>A0AA85KEC1_TRIRE</name>
<keyword evidence="4 6" id="KW-0371">Homeobox</keyword>
<dbReference type="SUPFAM" id="SSF46689">
    <property type="entry name" value="Homeodomain-like"/>
    <property type="match status" value="1"/>
</dbReference>
<dbReference type="InterPro" id="IPR009057">
    <property type="entry name" value="Homeodomain-like_sf"/>
</dbReference>
<evidence type="ECO:0000256" key="8">
    <source>
        <dbReference type="SAM" id="MobiDB-lite"/>
    </source>
</evidence>
<dbReference type="InterPro" id="IPR001356">
    <property type="entry name" value="HD"/>
</dbReference>
<dbReference type="WBParaSite" id="TREG1_87930.4">
    <property type="protein sequence ID" value="TREG1_87930.4"/>
    <property type="gene ID" value="TREG1_87930"/>
</dbReference>
<evidence type="ECO:0000259" key="9">
    <source>
        <dbReference type="PROSITE" id="PS50071"/>
    </source>
</evidence>
<dbReference type="InterPro" id="IPR046333">
    <property type="entry name" value="HXA10/ABDB-like"/>
</dbReference>
<evidence type="ECO:0000256" key="4">
    <source>
        <dbReference type="ARBA" id="ARBA00023155"/>
    </source>
</evidence>
<dbReference type="SMART" id="SM00389">
    <property type="entry name" value="HOX"/>
    <property type="match status" value="1"/>
</dbReference>
<dbReference type="InterPro" id="IPR020479">
    <property type="entry name" value="HD_metazoa"/>
</dbReference>
<feature type="domain" description="Homeobox" evidence="9">
    <location>
        <begin position="143"/>
        <end position="203"/>
    </location>
</feature>
<proteinExistence type="inferred from homology"/>
<evidence type="ECO:0000256" key="1">
    <source>
        <dbReference type="ARBA" id="ARBA00004123"/>
    </source>
</evidence>
<evidence type="ECO:0000313" key="10">
    <source>
        <dbReference type="Proteomes" id="UP000050795"/>
    </source>
</evidence>
<dbReference type="CDD" id="cd00086">
    <property type="entry name" value="homeodomain"/>
    <property type="match status" value="1"/>
</dbReference>
<dbReference type="WBParaSite" id="TREG1_87930.2">
    <property type="protein sequence ID" value="TREG1_87930.2"/>
    <property type="gene ID" value="TREG1_87930"/>
</dbReference>
<feature type="compositionally biased region" description="Low complexity" evidence="8">
    <location>
        <begin position="118"/>
        <end position="132"/>
    </location>
</feature>
<keyword evidence="5 6" id="KW-0539">Nucleus</keyword>
<dbReference type="WBParaSite" id="TREG1_87930.3">
    <property type="protein sequence ID" value="TREG1_87930.3"/>
    <property type="gene ID" value="TREG1_87930"/>
</dbReference>
<comment type="similarity">
    <text evidence="2">Belongs to the Abd-B homeobox family.</text>
</comment>
<dbReference type="GO" id="GO:0005634">
    <property type="term" value="C:nucleus"/>
    <property type="evidence" value="ECO:0007669"/>
    <property type="project" value="UniProtKB-SubCell"/>
</dbReference>
<evidence type="ECO:0000256" key="3">
    <source>
        <dbReference type="ARBA" id="ARBA00023125"/>
    </source>
</evidence>
<evidence type="ECO:0000313" key="11">
    <source>
        <dbReference type="WBParaSite" id="TREG1_87930.2"/>
    </source>
</evidence>
<feature type="region of interest" description="Disordered" evidence="8">
    <location>
        <begin position="115"/>
        <end position="134"/>
    </location>
</feature>
<evidence type="ECO:0000256" key="7">
    <source>
        <dbReference type="RuleBase" id="RU000682"/>
    </source>
</evidence>
<dbReference type="PRINTS" id="PR00024">
    <property type="entry name" value="HOMEOBOX"/>
</dbReference>
<evidence type="ECO:0000313" key="12">
    <source>
        <dbReference type="WBParaSite" id="TREG1_87930.3"/>
    </source>
</evidence>
<organism evidence="10 12">
    <name type="scientific">Trichobilharzia regenti</name>
    <name type="common">Nasal bird schistosome</name>
    <dbReference type="NCBI Taxonomy" id="157069"/>
    <lineage>
        <taxon>Eukaryota</taxon>
        <taxon>Metazoa</taxon>
        <taxon>Spiralia</taxon>
        <taxon>Lophotrochozoa</taxon>
        <taxon>Platyhelminthes</taxon>
        <taxon>Trematoda</taxon>
        <taxon>Digenea</taxon>
        <taxon>Strigeidida</taxon>
        <taxon>Schistosomatoidea</taxon>
        <taxon>Schistosomatidae</taxon>
        <taxon>Trichobilharzia</taxon>
    </lineage>
</organism>
<dbReference type="GO" id="GO:0003677">
    <property type="term" value="F:DNA binding"/>
    <property type="evidence" value="ECO:0007669"/>
    <property type="project" value="UniProtKB-UniRule"/>
</dbReference>
<dbReference type="AlphaFoldDB" id="A0AA85KEC1"/>
<dbReference type="Proteomes" id="UP000050795">
    <property type="component" value="Unassembled WGS sequence"/>
</dbReference>
<keyword evidence="3 6" id="KW-0238">DNA-binding</keyword>
<protein>
    <submittedName>
        <fullName evidence="11 12">Homeobox domain-containing protein</fullName>
    </submittedName>
</protein>
<evidence type="ECO:0000256" key="6">
    <source>
        <dbReference type="PROSITE-ProRule" id="PRU00108"/>
    </source>
</evidence>
<dbReference type="PROSITE" id="PS50071">
    <property type="entry name" value="HOMEOBOX_2"/>
    <property type="match status" value="1"/>
</dbReference>
<keyword evidence="10" id="KW-1185">Reference proteome</keyword>
<dbReference type="PANTHER" id="PTHR45874">
    <property type="entry name" value="HOMEOBOX PROTEIN ABDOMINAL-B"/>
    <property type="match status" value="1"/>
</dbReference>
<dbReference type="GO" id="GO:0000981">
    <property type="term" value="F:DNA-binding transcription factor activity, RNA polymerase II-specific"/>
    <property type="evidence" value="ECO:0007669"/>
    <property type="project" value="InterPro"/>
</dbReference>
<dbReference type="InterPro" id="IPR017970">
    <property type="entry name" value="Homeobox_CS"/>
</dbReference>
<reference evidence="10" key="1">
    <citation type="submission" date="2022-06" db="EMBL/GenBank/DDBJ databases">
        <authorList>
            <person name="Berger JAMES D."/>
            <person name="Berger JAMES D."/>
        </authorList>
    </citation>
    <scope>NUCLEOTIDE SEQUENCE [LARGE SCALE GENOMIC DNA]</scope>
</reference>
<feature type="DNA-binding region" description="Homeobox" evidence="6">
    <location>
        <begin position="145"/>
        <end position="204"/>
    </location>
</feature>
<sequence>MNTPWMTSMSNDTSILNPFCLSTRNALMNVEQKDANYYLEQNLKSKYAYSFQGFNDTNKNLADFNTCCNSIFINDSFEQSNPIPSVVKNVVNTSKEDLFTPANYTDRLKYGASRWESDSNSKSNDNYSRNNDTLSHISDKIEHYRRKSRKPYSRQQLMVLEKEYSLMPYVTRQRRWEISNKLQLSERQVKVWFQNRRMKTKKLKTRSYPSNCIVQHNVNKTTLNAEQYSALSDKQKFLQLTNHWNQNISSNSVISSILNYNIHDDAKNHP</sequence>
<reference evidence="11 12" key="2">
    <citation type="submission" date="2023-11" db="UniProtKB">
        <authorList>
            <consortium name="WormBaseParasite"/>
        </authorList>
    </citation>
    <scope>IDENTIFICATION</scope>
</reference>
<accession>A0AA85KEC1</accession>